<dbReference type="CDD" id="cd02440">
    <property type="entry name" value="AdoMet_MTases"/>
    <property type="match status" value="1"/>
</dbReference>
<dbReference type="EMBL" id="VOHK01000001">
    <property type="protein sequence ID" value="TWT23162.1"/>
    <property type="molecule type" value="Genomic_DNA"/>
</dbReference>
<dbReference type="NCBIfam" id="NF037959">
    <property type="entry name" value="MFS_SpdSyn"/>
    <property type="match status" value="1"/>
</dbReference>
<dbReference type="OrthoDB" id="117774at2"/>
<gene>
    <name evidence="2" type="ORF">FQY83_00450</name>
</gene>
<proteinExistence type="predicted"/>
<keyword evidence="2" id="KW-0808">Transferase</keyword>
<reference evidence="2 3" key="1">
    <citation type="journal article" date="2008" name="Int. J. Syst. Evol. Microbiol.">
        <title>Luteimonas marina sp. nov., isolated from seawater.</title>
        <authorList>
            <person name="Baik K.S."/>
            <person name="Park S.C."/>
            <person name="Kim M.S."/>
            <person name="Kim E.M."/>
            <person name="Park C."/>
            <person name="Chun J."/>
            <person name="Seong C.N."/>
        </authorList>
    </citation>
    <scope>NUCLEOTIDE SEQUENCE [LARGE SCALE GENOMIC DNA]</scope>
    <source>
        <strain evidence="2 3">FR1330</strain>
    </source>
</reference>
<dbReference type="GO" id="GO:0006596">
    <property type="term" value="P:polyamine biosynthetic process"/>
    <property type="evidence" value="ECO:0007669"/>
    <property type="project" value="UniProtKB-KW"/>
</dbReference>
<dbReference type="RefSeq" id="WP_146384086.1">
    <property type="nucleotide sequence ID" value="NZ_VOHK01000001.1"/>
</dbReference>
<keyword evidence="3" id="KW-1185">Reference proteome</keyword>
<organism evidence="2 3">
    <name type="scientific">Luteimonas marina</name>
    <dbReference type="NCBI Taxonomy" id="488485"/>
    <lineage>
        <taxon>Bacteria</taxon>
        <taxon>Pseudomonadati</taxon>
        <taxon>Pseudomonadota</taxon>
        <taxon>Gammaproteobacteria</taxon>
        <taxon>Lysobacterales</taxon>
        <taxon>Lysobacteraceae</taxon>
        <taxon>Luteimonas</taxon>
    </lineage>
</organism>
<dbReference type="PANTHER" id="PTHR43317">
    <property type="entry name" value="THERMOSPERMINE SYNTHASE ACAULIS5"/>
    <property type="match status" value="1"/>
</dbReference>
<dbReference type="SUPFAM" id="SSF53335">
    <property type="entry name" value="S-adenosyl-L-methionine-dependent methyltransferases"/>
    <property type="match status" value="1"/>
</dbReference>
<dbReference type="PANTHER" id="PTHR43317:SF11">
    <property type="entry name" value="POLYAMINE AMINOPROPYLTRANSFERASE 2"/>
    <property type="match status" value="1"/>
</dbReference>
<dbReference type="InterPro" id="IPR029063">
    <property type="entry name" value="SAM-dependent_MTases_sf"/>
</dbReference>
<evidence type="ECO:0000313" key="2">
    <source>
        <dbReference type="EMBL" id="TWT23162.1"/>
    </source>
</evidence>
<dbReference type="GO" id="GO:0016740">
    <property type="term" value="F:transferase activity"/>
    <property type="evidence" value="ECO:0007669"/>
    <property type="project" value="UniProtKB-KW"/>
</dbReference>
<sequence length="268" mass="30086">MADGRAAWWNRWRTPEPVAAPAAQDGDGDGRQPRVKRGWRYTELQFTGGVSQSRMRTFRPDQLLIDYTRTMMASLLFRPQPTLVGMVGLGGGSQVKFCHRHLPDTRVEVAENNPHVLALRRTFRIPRDDARLQVLLADGAQFVRERRGRCDILLVDGYDETGIPAALSSQRFYDDCRDALVPGGIMAGNLYATDFAAHVKKLQRSFGRSHVWMLEEKRQSNRVVFAWTGDPFPDGRIDLPAIAARMPPGAARELAGVFATVAQAWRAR</sequence>
<protein>
    <submittedName>
        <fullName evidence="2">Transferase</fullName>
    </submittedName>
</protein>
<evidence type="ECO:0000256" key="1">
    <source>
        <dbReference type="ARBA" id="ARBA00023115"/>
    </source>
</evidence>
<accession>A0A5C5UC14</accession>
<evidence type="ECO:0000313" key="3">
    <source>
        <dbReference type="Proteomes" id="UP000319980"/>
    </source>
</evidence>
<keyword evidence="1" id="KW-0620">Polyamine biosynthesis</keyword>
<dbReference type="Pfam" id="PF01564">
    <property type="entry name" value="Spermine_synth"/>
    <property type="match status" value="1"/>
</dbReference>
<dbReference type="Proteomes" id="UP000319980">
    <property type="component" value="Unassembled WGS sequence"/>
</dbReference>
<dbReference type="AlphaFoldDB" id="A0A5C5UC14"/>
<comment type="caution">
    <text evidence="2">The sequence shown here is derived from an EMBL/GenBank/DDBJ whole genome shotgun (WGS) entry which is preliminary data.</text>
</comment>
<dbReference type="Gene3D" id="3.40.50.150">
    <property type="entry name" value="Vaccinia Virus protein VP39"/>
    <property type="match status" value="1"/>
</dbReference>
<name>A0A5C5UC14_9GAMM</name>